<comment type="caution">
    <text evidence="1">The sequence shown here is derived from an EMBL/GenBank/DDBJ whole genome shotgun (WGS) entry which is preliminary data.</text>
</comment>
<gene>
    <name evidence="1" type="ORF">PACLA_8A007470</name>
</gene>
<organism evidence="1 2">
    <name type="scientific">Paramuricea clavata</name>
    <name type="common">Red gorgonian</name>
    <name type="synonym">Violescent sea-whip</name>
    <dbReference type="NCBI Taxonomy" id="317549"/>
    <lineage>
        <taxon>Eukaryota</taxon>
        <taxon>Metazoa</taxon>
        <taxon>Cnidaria</taxon>
        <taxon>Anthozoa</taxon>
        <taxon>Octocorallia</taxon>
        <taxon>Malacalcyonacea</taxon>
        <taxon>Plexauridae</taxon>
        <taxon>Paramuricea</taxon>
    </lineage>
</organism>
<keyword evidence="2" id="KW-1185">Reference proteome</keyword>
<dbReference type="AlphaFoldDB" id="A0A6S7KEA3"/>
<dbReference type="EMBL" id="CACRXK020028200">
    <property type="protein sequence ID" value="CAB4041371.1"/>
    <property type="molecule type" value="Genomic_DNA"/>
</dbReference>
<dbReference type="OrthoDB" id="6756381at2759"/>
<evidence type="ECO:0000313" key="1">
    <source>
        <dbReference type="EMBL" id="CAB4041371.1"/>
    </source>
</evidence>
<proteinExistence type="predicted"/>
<accession>A0A6S7KEA3</accession>
<dbReference type="PANTHER" id="PTHR37162">
    <property type="entry name" value="HAT FAMILY DIMERISATION DOMAINCONTAINING PROTEIN-RELATED"/>
    <property type="match status" value="1"/>
</dbReference>
<protein>
    <submittedName>
        <fullName evidence="1">Uncharacterized protein</fullName>
    </submittedName>
</protein>
<dbReference type="Proteomes" id="UP001152795">
    <property type="component" value="Unassembled WGS sequence"/>
</dbReference>
<sequence length="171" mass="19563">MELVEILRKSKSYFSIIPDETTDVSTEKQLGICVVYFDESDMKIVTRFFDMVSVVDSTANRLYQAIRMGNIIGYSSDTTNVMFGEQHSVVSLVKQDVPHVLAVKCSCHLIHLCSSYACQKLSTSLEDLCRNVYSHFSRSSLRQKEYQQFQEFVLCVVMFSPNQMVVVRIVC</sequence>
<evidence type="ECO:0000313" key="2">
    <source>
        <dbReference type="Proteomes" id="UP001152795"/>
    </source>
</evidence>
<dbReference type="PANTHER" id="PTHR37162:SF1">
    <property type="entry name" value="BED-TYPE DOMAIN-CONTAINING PROTEIN"/>
    <property type="match status" value="1"/>
</dbReference>
<name>A0A6S7KEA3_PARCT</name>
<reference evidence="1" key="1">
    <citation type="submission" date="2020-04" db="EMBL/GenBank/DDBJ databases">
        <authorList>
            <person name="Alioto T."/>
            <person name="Alioto T."/>
            <person name="Gomez Garrido J."/>
        </authorList>
    </citation>
    <scope>NUCLEOTIDE SEQUENCE</scope>
    <source>
        <strain evidence="1">A484AB</strain>
    </source>
</reference>